<evidence type="ECO:0000313" key="2">
    <source>
        <dbReference type="Proteomes" id="UP001341281"/>
    </source>
</evidence>
<gene>
    <name evidence="1" type="ORF">U9M48_037962</name>
</gene>
<dbReference type="EMBL" id="CP144753">
    <property type="protein sequence ID" value="WVZ91839.1"/>
    <property type="molecule type" value="Genomic_DNA"/>
</dbReference>
<evidence type="ECO:0000313" key="1">
    <source>
        <dbReference type="EMBL" id="WVZ91839.1"/>
    </source>
</evidence>
<protein>
    <recommendedName>
        <fullName evidence="3">Reverse transcriptase zinc-binding domain-containing protein</fullName>
    </recommendedName>
</protein>
<dbReference type="PANTHER" id="PTHR36617:SF5">
    <property type="entry name" value="OS05G0421675 PROTEIN"/>
    <property type="match status" value="1"/>
</dbReference>
<dbReference type="AlphaFoldDB" id="A0AAQ3UMC2"/>
<keyword evidence="2" id="KW-1185">Reference proteome</keyword>
<sequence length="257" mass="30308">MYMLSFFDAPKGVLRKLDYFRSRFFWQGDEHKKKYRLAKWSILSQPKDQGGLGIHELGTKNIALLSKSLYKLLTSDGTWQQLIRNKYLGSTPPFPGRMETRRFTFLAMRDFLRFGSFKVRDWSQVRFWEDIWLDSTPLRAQYPCLYNIARPKNITISEVLCSSPPNLSWRRDIVGPKLVAWNLLLSCIANITLVQEPDSFHWNLTQNGVFSVKSHYQALIHHEVPNLNKRIWKINAPLKVKIFLWYFAKACYSRKII</sequence>
<name>A0AAQ3UMC2_PASNO</name>
<dbReference type="PANTHER" id="PTHR36617">
    <property type="entry name" value="PROTEIN, PUTATIVE-RELATED"/>
    <property type="match status" value="1"/>
</dbReference>
<reference evidence="1 2" key="1">
    <citation type="submission" date="2024-02" db="EMBL/GenBank/DDBJ databases">
        <title>High-quality chromosome-scale genome assembly of Pensacola bahiagrass (Paspalum notatum Flugge var. saurae).</title>
        <authorList>
            <person name="Vega J.M."/>
            <person name="Podio M."/>
            <person name="Orjuela J."/>
            <person name="Siena L.A."/>
            <person name="Pessino S.C."/>
            <person name="Combes M.C."/>
            <person name="Mariac C."/>
            <person name="Albertini E."/>
            <person name="Pupilli F."/>
            <person name="Ortiz J.P.A."/>
            <person name="Leblanc O."/>
        </authorList>
    </citation>
    <scope>NUCLEOTIDE SEQUENCE [LARGE SCALE GENOMIC DNA]</scope>
    <source>
        <strain evidence="1">R1</strain>
        <tissue evidence="1">Leaf</tissue>
    </source>
</reference>
<dbReference type="Proteomes" id="UP001341281">
    <property type="component" value="Chromosome 09"/>
</dbReference>
<proteinExistence type="predicted"/>
<organism evidence="1 2">
    <name type="scientific">Paspalum notatum var. saurae</name>
    <dbReference type="NCBI Taxonomy" id="547442"/>
    <lineage>
        <taxon>Eukaryota</taxon>
        <taxon>Viridiplantae</taxon>
        <taxon>Streptophyta</taxon>
        <taxon>Embryophyta</taxon>
        <taxon>Tracheophyta</taxon>
        <taxon>Spermatophyta</taxon>
        <taxon>Magnoliopsida</taxon>
        <taxon>Liliopsida</taxon>
        <taxon>Poales</taxon>
        <taxon>Poaceae</taxon>
        <taxon>PACMAD clade</taxon>
        <taxon>Panicoideae</taxon>
        <taxon>Andropogonodae</taxon>
        <taxon>Paspaleae</taxon>
        <taxon>Paspalinae</taxon>
        <taxon>Paspalum</taxon>
    </lineage>
</organism>
<accession>A0AAQ3UMC2</accession>
<evidence type="ECO:0008006" key="3">
    <source>
        <dbReference type="Google" id="ProtNLM"/>
    </source>
</evidence>